<name>A0A4V3GUU7_9GAMM</name>
<dbReference type="Proteomes" id="UP000294489">
    <property type="component" value="Unassembled WGS sequence"/>
</dbReference>
<protein>
    <submittedName>
        <fullName evidence="2">Uncharacterized protein</fullName>
    </submittedName>
</protein>
<comment type="caution">
    <text evidence="2">The sequence shown here is derived from an EMBL/GenBank/DDBJ whole genome shotgun (WGS) entry which is preliminary data.</text>
</comment>
<evidence type="ECO:0000313" key="3">
    <source>
        <dbReference type="Proteomes" id="UP000294489"/>
    </source>
</evidence>
<dbReference type="NCBIfam" id="NF041600">
    <property type="entry name" value="cyt_ox_CcoM"/>
    <property type="match status" value="1"/>
</dbReference>
<sequence>MLPPCGIARTDIDLDQYPRRFTPLQWVQHRLGGKIMYWDEAVVFGLVTVGLLVVFMGGLLAFVVHDNKRSKGKRPQ</sequence>
<dbReference type="RefSeq" id="WP_134015783.1">
    <property type="nucleotide sequence ID" value="NZ_SOEC01000002.1"/>
</dbReference>
<organism evidence="2 3">
    <name type="scientific">Modicisalibacter xianhensis</name>
    <dbReference type="NCBI Taxonomy" id="442341"/>
    <lineage>
        <taxon>Bacteria</taxon>
        <taxon>Pseudomonadati</taxon>
        <taxon>Pseudomonadota</taxon>
        <taxon>Gammaproteobacteria</taxon>
        <taxon>Oceanospirillales</taxon>
        <taxon>Halomonadaceae</taxon>
        <taxon>Modicisalibacter</taxon>
    </lineage>
</organism>
<dbReference type="AlphaFoldDB" id="A0A4V3GUU7"/>
<evidence type="ECO:0000313" key="2">
    <source>
        <dbReference type="EMBL" id="TDX32244.1"/>
    </source>
</evidence>
<proteinExistence type="predicted"/>
<dbReference type="InterPro" id="IPR048085">
    <property type="entry name" value="Cyt_ox_CcoM-like"/>
</dbReference>
<keyword evidence="1" id="KW-0812">Transmembrane</keyword>
<evidence type="ECO:0000256" key="1">
    <source>
        <dbReference type="SAM" id="Phobius"/>
    </source>
</evidence>
<reference evidence="2 3" key="1">
    <citation type="submission" date="2019-03" db="EMBL/GenBank/DDBJ databases">
        <title>Freshwater and sediment microbial communities from various areas in North America, analyzing microbe dynamics in response to fracking.</title>
        <authorList>
            <person name="Lamendella R."/>
        </authorList>
    </citation>
    <scope>NUCLEOTIDE SEQUENCE [LARGE SCALE GENOMIC DNA]</scope>
    <source>
        <strain evidence="2 3">6_TX</strain>
    </source>
</reference>
<keyword evidence="1" id="KW-1133">Transmembrane helix</keyword>
<keyword evidence="1" id="KW-0472">Membrane</keyword>
<gene>
    <name evidence="2" type="ORF">DFO67_102193</name>
</gene>
<accession>A0A4V3GUU7</accession>
<dbReference type="EMBL" id="SOEC01000002">
    <property type="protein sequence ID" value="TDX32244.1"/>
    <property type="molecule type" value="Genomic_DNA"/>
</dbReference>
<feature type="transmembrane region" description="Helical" evidence="1">
    <location>
        <begin position="41"/>
        <end position="64"/>
    </location>
</feature>